<dbReference type="EMBL" id="WXYO01000002">
    <property type="protein sequence ID" value="NAS11297.1"/>
    <property type="molecule type" value="Genomic_DNA"/>
</dbReference>
<feature type="transmembrane region" description="Helical" evidence="1">
    <location>
        <begin position="27"/>
        <end position="50"/>
    </location>
</feature>
<comment type="caution">
    <text evidence="3">The sequence shown here is derived from an EMBL/GenBank/DDBJ whole genome shotgun (WGS) entry which is preliminary data.</text>
</comment>
<dbReference type="SMART" id="SM00014">
    <property type="entry name" value="acidPPc"/>
    <property type="match status" value="1"/>
</dbReference>
<evidence type="ECO:0000259" key="2">
    <source>
        <dbReference type="SMART" id="SM00014"/>
    </source>
</evidence>
<evidence type="ECO:0000256" key="1">
    <source>
        <dbReference type="SAM" id="Phobius"/>
    </source>
</evidence>
<dbReference type="RefSeq" id="WP_161434335.1">
    <property type="nucleotide sequence ID" value="NZ_WXYO01000002.1"/>
</dbReference>
<dbReference type="PANTHER" id="PTHR14969">
    <property type="entry name" value="SPHINGOSINE-1-PHOSPHATE PHOSPHOHYDROLASE"/>
    <property type="match status" value="1"/>
</dbReference>
<feature type="transmembrane region" description="Helical" evidence="1">
    <location>
        <begin position="57"/>
        <end position="75"/>
    </location>
</feature>
<feature type="transmembrane region" description="Helical" evidence="1">
    <location>
        <begin position="136"/>
        <end position="156"/>
    </location>
</feature>
<keyword evidence="4" id="KW-1185">Reference proteome</keyword>
<dbReference type="PANTHER" id="PTHR14969:SF13">
    <property type="entry name" value="AT30094P"/>
    <property type="match status" value="1"/>
</dbReference>
<organism evidence="3 4">
    <name type="scientific">Poritiphilus flavus</name>
    <dbReference type="NCBI Taxonomy" id="2697053"/>
    <lineage>
        <taxon>Bacteria</taxon>
        <taxon>Pseudomonadati</taxon>
        <taxon>Bacteroidota</taxon>
        <taxon>Flavobacteriia</taxon>
        <taxon>Flavobacteriales</taxon>
        <taxon>Flavobacteriaceae</taxon>
        <taxon>Poritiphilus</taxon>
    </lineage>
</organism>
<sequence>MLEELIQLDREAFLYLNSLGTETWDGFWLFITKTWSAFPLYLLLLILSYLRLGLRRTLFLLVAIALLITVTDQLSNFFKYGLQRLRPCYDPEIGDLTRLVKASCGGKYSYFSAHAANSFAVAGFFARLLKSKWGSFGAFLLLWAAFVAYSRIYLGVHFPLDVISGAAVGLIMSWLFYRLYIFAMHKYQV</sequence>
<accession>A0A6L9E941</accession>
<keyword evidence="1" id="KW-0472">Membrane</keyword>
<feature type="transmembrane region" description="Helical" evidence="1">
    <location>
        <begin position="162"/>
        <end position="183"/>
    </location>
</feature>
<dbReference type="Proteomes" id="UP000475249">
    <property type="component" value="Unassembled WGS sequence"/>
</dbReference>
<evidence type="ECO:0000313" key="3">
    <source>
        <dbReference type="EMBL" id="NAS11297.1"/>
    </source>
</evidence>
<dbReference type="AlphaFoldDB" id="A0A6L9E941"/>
<proteinExistence type="predicted"/>
<dbReference type="SUPFAM" id="SSF48317">
    <property type="entry name" value="Acid phosphatase/Vanadium-dependent haloperoxidase"/>
    <property type="match status" value="1"/>
</dbReference>
<evidence type="ECO:0000313" key="4">
    <source>
        <dbReference type="Proteomes" id="UP000475249"/>
    </source>
</evidence>
<keyword evidence="1" id="KW-1133">Transmembrane helix</keyword>
<feature type="transmembrane region" description="Helical" evidence="1">
    <location>
        <begin position="108"/>
        <end position="129"/>
    </location>
</feature>
<dbReference type="Gene3D" id="1.20.144.10">
    <property type="entry name" value="Phosphatidic acid phosphatase type 2/haloperoxidase"/>
    <property type="match status" value="2"/>
</dbReference>
<keyword evidence="1" id="KW-0812">Transmembrane</keyword>
<gene>
    <name evidence="3" type="ORF">GTQ38_04745</name>
</gene>
<feature type="domain" description="Phosphatidic acid phosphatase type 2/haloperoxidase" evidence="2">
    <location>
        <begin position="61"/>
        <end position="177"/>
    </location>
</feature>
<dbReference type="InterPro" id="IPR036938">
    <property type="entry name" value="PAP2/HPO_sf"/>
</dbReference>
<reference evidence="3 4" key="1">
    <citation type="submission" date="2020-01" db="EMBL/GenBank/DDBJ databases">
        <title>Bacteria diversity of Porities sp.</title>
        <authorList>
            <person name="Wang G."/>
        </authorList>
    </citation>
    <scope>NUCLEOTIDE SEQUENCE [LARGE SCALE GENOMIC DNA]</scope>
    <source>
        <strain evidence="3 4">R33</strain>
    </source>
</reference>
<dbReference type="InterPro" id="IPR000326">
    <property type="entry name" value="PAP2/HPO"/>
</dbReference>
<protein>
    <submittedName>
        <fullName evidence="3">Phosphatase PAP2 family protein</fullName>
    </submittedName>
</protein>
<name>A0A6L9E941_9FLAO</name>
<dbReference type="Pfam" id="PF01569">
    <property type="entry name" value="PAP2"/>
    <property type="match status" value="1"/>
</dbReference>